<evidence type="ECO:0000313" key="3">
    <source>
        <dbReference type="Proteomes" id="UP000270626"/>
    </source>
</evidence>
<keyword evidence="3" id="KW-1185">Reference proteome</keyword>
<dbReference type="EMBL" id="RBXP01000015">
    <property type="protein sequence ID" value="RKT58219.1"/>
    <property type="molecule type" value="Genomic_DNA"/>
</dbReference>
<dbReference type="Pfam" id="PF09919">
    <property type="entry name" value="DUF2149"/>
    <property type="match status" value="1"/>
</dbReference>
<proteinExistence type="predicted"/>
<evidence type="ECO:0000256" key="1">
    <source>
        <dbReference type="SAM" id="Phobius"/>
    </source>
</evidence>
<comment type="caution">
    <text evidence="2">The sequence shown here is derived from an EMBL/GenBank/DDBJ whole genome shotgun (WGS) entry which is preliminary data.</text>
</comment>
<accession>A0A495WA06</accession>
<dbReference type="Proteomes" id="UP000270626">
    <property type="component" value="Unassembled WGS sequence"/>
</dbReference>
<name>A0A495WA06_9RHOO</name>
<dbReference type="AlphaFoldDB" id="A0A495WA06"/>
<dbReference type="RefSeq" id="WP_121458477.1">
    <property type="nucleotide sequence ID" value="NZ_RBXP01000015.1"/>
</dbReference>
<dbReference type="OrthoDB" id="199365at2"/>
<keyword evidence="1" id="KW-1133">Transmembrane helix</keyword>
<evidence type="ECO:0008006" key="4">
    <source>
        <dbReference type="Google" id="ProtNLM"/>
    </source>
</evidence>
<feature type="transmembrane region" description="Helical" evidence="1">
    <location>
        <begin position="20"/>
        <end position="40"/>
    </location>
</feature>
<protein>
    <recommendedName>
        <fullName evidence="4">DUF2149 domain-containing protein</fullName>
    </recommendedName>
</protein>
<evidence type="ECO:0000313" key="2">
    <source>
        <dbReference type="EMBL" id="RKT58219.1"/>
    </source>
</evidence>
<reference evidence="2 3" key="1">
    <citation type="submission" date="2018-10" db="EMBL/GenBank/DDBJ databases">
        <title>Genomic Encyclopedia of Type Strains, Phase IV (KMG-IV): sequencing the most valuable type-strain genomes for metagenomic binning, comparative biology and taxonomic classification.</title>
        <authorList>
            <person name="Goeker M."/>
        </authorList>
    </citation>
    <scope>NUCLEOTIDE SEQUENCE [LARGE SCALE GENOMIC DNA]</scope>
    <source>
        <strain evidence="2 3">DSM 23841</strain>
    </source>
</reference>
<gene>
    <name evidence="2" type="ORF">DFR40_2163</name>
</gene>
<organism evidence="2 3">
    <name type="scientific">Azonexus fungiphilus</name>
    <dbReference type="NCBI Taxonomy" id="146940"/>
    <lineage>
        <taxon>Bacteria</taxon>
        <taxon>Pseudomonadati</taxon>
        <taxon>Pseudomonadota</taxon>
        <taxon>Betaproteobacteria</taxon>
        <taxon>Rhodocyclales</taxon>
        <taxon>Azonexaceae</taxon>
        <taxon>Azonexus</taxon>
    </lineage>
</organism>
<sequence length="98" mass="10594">MSLKHFSILDEDDDDPMLSSINLVDVFLVLVVALMAAVNITTQSAAGEIIVRENGQEIRYRGTGDSGEGEGVRAGVAYRLRDGSIVYVPEGETPKQPE</sequence>
<dbReference type="InterPro" id="IPR018676">
    <property type="entry name" value="DUF2149"/>
</dbReference>
<keyword evidence="1" id="KW-0472">Membrane</keyword>
<keyword evidence="1" id="KW-0812">Transmembrane</keyword>